<dbReference type="RefSeq" id="WP_122148184.1">
    <property type="nucleotide sequence ID" value="NZ_RFFI01000014.1"/>
</dbReference>
<dbReference type="InterPro" id="IPR015890">
    <property type="entry name" value="Chorismate_C"/>
</dbReference>
<dbReference type="PANTHER" id="PTHR11236:SF50">
    <property type="entry name" value="AMINODEOXYCHORISMATE SYNTHASE COMPONENT 1"/>
    <property type="match status" value="1"/>
</dbReference>
<accession>A0A3M2JMJ8</accession>
<dbReference type="GO" id="GO:0000162">
    <property type="term" value="P:L-tryptophan biosynthetic process"/>
    <property type="evidence" value="ECO:0007669"/>
    <property type="project" value="TreeGrafter"/>
</dbReference>
<dbReference type="Proteomes" id="UP000269289">
    <property type="component" value="Unassembled WGS sequence"/>
</dbReference>
<dbReference type="OrthoDB" id="3518032at2"/>
<reference evidence="2 3" key="1">
    <citation type="submission" date="2018-10" db="EMBL/GenBank/DDBJ databases">
        <title>Isolation, diversity and antifungal activity of actinobacteria from wheat.</title>
        <authorList>
            <person name="Han C."/>
        </authorList>
    </citation>
    <scope>NUCLEOTIDE SEQUENCE [LARGE SCALE GENOMIC DNA]</scope>
    <source>
        <strain evidence="2 3">NEAU-YY56</strain>
    </source>
</reference>
<comment type="caution">
    <text evidence="2">The sequence shown here is derived from an EMBL/GenBank/DDBJ whole genome shotgun (WGS) entry which is preliminary data.</text>
</comment>
<dbReference type="EMBL" id="RFFI01000014">
    <property type="protein sequence ID" value="RMI13501.1"/>
    <property type="molecule type" value="Genomic_DNA"/>
</dbReference>
<evidence type="ECO:0000313" key="2">
    <source>
        <dbReference type="EMBL" id="RMI13501.1"/>
    </source>
</evidence>
<dbReference type="SUPFAM" id="SSF56322">
    <property type="entry name" value="ADC synthase"/>
    <property type="match status" value="1"/>
</dbReference>
<dbReference type="InterPro" id="IPR019999">
    <property type="entry name" value="Anth_synth_I-like"/>
</dbReference>
<dbReference type="AlphaFoldDB" id="A0A3M2JMJ8"/>
<sequence length="378" mass="39257">MPSPLSASPSAVAWSGGRVLRDVVEHVPDVAREPGRLRAPGHWVLVGDFEGTVAAWRFRTAEPAPAPGSGTAWQGPAADAWESSLDEAGYVAAVRAVREAVRQGEVYQANVCRVLAAPLPARDGREPDARALGALLAAGNPAPYAAGVHVPAGGAVPPVWVVSASPELYLRVADGWVTSAPIKGTAVTAAGLTAKDRAENVMITDLVRNDLQRVCEPGTVEVTTLLGVEEHPGLVHLVSTVRGRLAPEVRDAADLWARLLGATFPPGSVSGAPKVAALDLIRRLEPVPRGPYCGAVGWVDVDPDGTTRAELAVGIRTFVWSDGVLRFGTGAGITWGSDPDAEWAETELKARRLVGLASSGHLGRGAGGGGPSTSWVAR</sequence>
<gene>
    <name evidence="2" type="ORF">EBM89_04100</name>
</gene>
<evidence type="ECO:0000313" key="3">
    <source>
        <dbReference type="Proteomes" id="UP000269289"/>
    </source>
</evidence>
<feature type="domain" description="Chorismate-utilising enzyme C-terminal" evidence="1">
    <location>
        <begin position="87"/>
        <end position="349"/>
    </location>
</feature>
<dbReference type="Gene3D" id="3.60.120.10">
    <property type="entry name" value="Anthranilate synthase"/>
    <property type="match status" value="1"/>
</dbReference>
<protein>
    <submittedName>
        <fullName evidence="2">Anthranilate synthase component I family protein</fullName>
    </submittedName>
</protein>
<dbReference type="Pfam" id="PF00425">
    <property type="entry name" value="Chorismate_bind"/>
    <property type="match status" value="1"/>
</dbReference>
<evidence type="ECO:0000259" key="1">
    <source>
        <dbReference type="Pfam" id="PF00425"/>
    </source>
</evidence>
<dbReference type="GO" id="GO:0046820">
    <property type="term" value="F:4-amino-4-deoxychorismate synthase activity"/>
    <property type="evidence" value="ECO:0007669"/>
    <property type="project" value="TreeGrafter"/>
</dbReference>
<proteinExistence type="predicted"/>
<name>A0A3M2JMJ8_9CELL</name>
<organism evidence="2 3">
    <name type="scientific">Cellulomonas triticagri</name>
    <dbReference type="NCBI Taxonomy" id="2483352"/>
    <lineage>
        <taxon>Bacteria</taxon>
        <taxon>Bacillati</taxon>
        <taxon>Actinomycetota</taxon>
        <taxon>Actinomycetes</taxon>
        <taxon>Micrococcales</taxon>
        <taxon>Cellulomonadaceae</taxon>
        <taxon>Cellulomonas</taxon>
    </lineage>
</organism>
<keyword evidence="3" id="KW-1185">Reference proteome</keyword>
<dbReference type="PRINTS" id="PR00095">
    <property type="entry name" value="ANTSNTHASEI"/>
</dbReference>
<dbReference type="PANTHER" id="PTHR11236">
    <property type="entry name" value="AMINOBENZOATE/ANTHRANILATE SYNTHASE"/>
    <property type="match status" value="1"/>
</dbReference>
<dbReference type="InterPro" id="IPR005801">
    <property type="entry name" value="ADC_synthase"/>
</dbReference>